<feature type="transmembrane region" description="Helical" evidence="1">
    <location>
        <begin position="71"/>
        <end position="92"/>
    </location>
</feature>
<gene>
    <name evidence="2" type="ORF">YBN1229_v1_2506</name>
</gene>
<dbReference type="Proteomes" id="UP000033187">
    <property type="component" value="Chromosome 1"/>
</dbReference>
<dbReference type="KEGG" id="fil:BN1229_v1_3417"/>
<evidence type="ECO:0008006" key="4">
    <source>
        <dbReference type="Google" id="ProtNLM"/>
    </source>
</evidence>
<name>A0A0D6JGI8_9HYPH</name>
<protein>
    <recommendedName>
        <fullName evidence="4">Transmembrane anti-sigma factor</fullName>
    </recommendedName>
</protein>
<dbReference type="EMBL" id="LN829119">
    <property type="protein sequence ID" value="CPR20211.1"/>
    <property type="molecule type" value="Genomic_DNA"/>
</dbReference>
<dbReference type="AlphaFoldDB" id="A0A0D6JGI8"/>
<evidence type="ECO:0000313" key="2">
    <source>
        <dbReference type="EMBL" id="CPR20211.1"/>
    </source>
</evidence>
<evidence type="ECO:0000256" key="1">
    <source>
        <dbReference type="SAM" id="Phobius"/>
    </source>
</evidence>
<sequence length="255" mass="27501">MTSQRIGIETLSAYVDGELTPAEAADVARAAARDRAIAAQIASLREMKAAIADLAPTVTLRMPEKPKRWPFALPAMAAAASLAAVLILAVVLSGHFDPKPGTPLTALFETHHRDWTFDRSASAGGLARVDYAGSQPEMLDLTAAQLAFAGRESFVYDGRILDRLGYEGTRGCRLSLFKIPQGVEITANAFAPPLHARVWTSGGNSFLLMAQGMAPRRFRELATVIESAIRSQRPFDAKTRQRLAQARAASRPCQA</sequence>
<keyword evidence="3" id="KW-1185">Reference proteome</keyword>
<dbReference type="OrthoDB" id="8031034at2"/>
<dbReference type="RefSeq" id="WP_046479188.1">
    <property type="nucleotide sequence ID" value="NZ_LN829118.1"/>
</dbReference>
<keyword evidence="1" id="KW-0812">Transmembrane</keyword>
<proteinExistence type="predicted"/>
<organism evidence="2 3">
    <name type="scientific">Candidatus Filomicrobium marinum</name>
    <dbReference type="NCBI Taxonomy" id="1608628"/>
    <lineage>
        <taxon>Bacteria</taxon>
        <taxon>Pseudomonadati</taxon>
        <taxon>Pseudomonadota</taxon>
        <taxon>Alphaproteobacteria</taxon>
        <taxon>Hyphomicrobiales</taxon>
        <taxon>Hyphomicrobiaceae</taxon>
        <taxon>Filomicrobium</taxon>
    </lineage>
</organism>
<keyword evidence="1" id="KW-1133">Transmembrane helix</keyword>
<reference evidence="3" key="1">
    <citation type="submission" date="2015-02" db="EMBL/GenBank/DDBJ databases">
        <authorList>
            <person name="Chooi Y.-H."/>
        </authorList>
    </citation>
    <scope>NUCLEOTIDE SEQUENCE [LARGE SCALE GENOMIC DNA]</scope>
    <source>
        <strain evidence="3">strain Y</strain>
    </source>
</reference>
<keyword evidence="1" id="KW-0472">Membrane</keyword>
<evidence type="ECO:0000313" key="3">
    <source>
        <dbReference type="Proteomes" id="UP000033187"/>
    </source>
</evidence>
<dbReference type="KEGG" id="fiy:BN1229_v1_2506"/>
<accession>A0A0D6JGI8</accession>